<dbReference type="InterPro" id="IPR050074">
    <property type="entry name" value="DHO_dehydrogenase"/>
</dbReference>
<evidence type="ECO:0000256" key="6">
    <source>
        <dbReference type="ARBA" id="ARBA00022630"/>
    </source>
</evidence>
<dbReference type="FunFam" id="3.20.20.70:FF:000027">
    <property type="entry name" value="Dihydropyrimidine dehydrogenase [NADP(+)]"/>
    <property type="match status" value="1"/>
</dbReference>
<keyword evidence="13" id="KW-1185">Reference proteome</keyword>
<feature type="binding site" evidence="10">
    <location>
        <position position="47"/>
    </location>
    <ligand>
        <name>substrate</name>
    </ligand>
</feature>
<accession>A0A1Q6DXH6</accession>
<dbReference type="InParanoid" id="A0A1Q6DXH6"/>
<feature type="binding site" evidence="10">
    <location>
        <position position="162"/>
    </location>
    <ligand>
        <name>FMN</name>
        <dbReference type="ChEBI" id="CHEBI:58210"/>
    </ligand>
</feature>
<dbReference type="GO" id="GO:0006207">
    <property type="term" value="P:'de novo' pyrimidine nucleobase biosynthetic process"/>
    <property type="evidence" value="ECO:0007669"/>
    <property type="project" value="InterPro"/>
</dbReference>
<dbReference type="InterPro" id="IPR013785">
    <property type="entry name" value="Aldolase_TIM"/>
</dbReference>
<keyword evidence="9 10" id="KW-0560">Oxidoreductase</keyword>
<name>A0A1Q6DXH6_METT1</name>
<comment type="caution">
    <text evidence="12">The sequence shown here is derived from an EMBL/GenBank/DDBJ whole genome shotgun (WGS) entry which is preliminary data.</text>
</comment>
<organism evidence="12 13">
    <name type="scientific">Methanohalarchaeum thermophilum</name>
    <dbReference type="NCBI Taxonomy" id="1903181"/>
    <lineage>
        <taxon>Archaea</taxon>
        <taxon>Methanobacteriati</taxon>
        <taxon>Methanobacteriota</taxon>
        <taxon>Methanonatronarchaeia</taxon>
        <taxon>Methanonatronarchaeales</taxon>
        <taxon>Methanonatronarchaeaceae</taxon>
        <taxon>Candidatus Methanohalarchaeum</taxon>
    </lineage>
</organism>
<proteinExistence type="inferred from homology"/>
<comment type="function">
    <text evidence="10">Catalyzes the conversion of dihydroorotate to orotate.</text>
</comment>
<dbReference type="InterPro" id="IPR005720">
    <property type="entry name" value="Dihydroorotate_DH_cat"/>
</dbReference>
<gene>
    <name evidence="10" type="primary">pyrD</name>
    <name evidence="12" type="ORF">BTN85_1572</name>
</gene>
<dbReference type="Proteomes" id="UP000185744">
    <property type="component" value="Unassembled WGS sequence"/>
</dbReference>
<evidence type="ECO:0000313" key="12">
    <source>
        <dbReference type="EMBL" id="OKY79066.1"/>
    </source>
</evidence>
<keyword evidence="5 10" id="KW-0963">Cytoplasm</keyword>
<evidence type="ECO:0000313" key="13">
    <source>
        <dbReference type="Proteomes" id="UP000185744"/>
    </source>
</evidence>
<evidence type="ECO:0000256" key="5">
    <source>
        <dbReference type="ARBA" id="ARBA00022490"/>
    </source>
</evidence>
<feature type="binding site" evidence="10">
    <location>
        <position position="126"/>
    </location>
    <ligand>
        <name>substrate</name>
    </ligand>
</feature>
<reference evidence="12" key="1">
    <citation type="submission" date="2016-12" db="EMBL/GenBank/DDBJ databases">
        <title>Discovery of methanogenic haloarchaea.</title>
        <authorList>
            <person name="Sorokin D.Y."/>
            <person name="Makarova K.S."/>
            <person name="Abbas B."/>
            <person name="Ferrer M."/>
            <person name="Golyshin P.N."/>
        </authorList>
    </citation>
    <scope>NUCLEOTIDE SEQUENCE [LARGE SCALE GENOMIC DNA]</scope>
    <source>
        <strain evidence="12">HMET1</strain>
    </source>
</reference>
<feature type="binding site" evidence="10">
    <location>
        <position position="214"/>
    </location>
    <ligand>
        <name>FMN</name>
        <dbReference type="ChEBI" id="CHEBI:58210"/>
    </ligand>
</feature>
<evidence type="ECO:0000256" key="10">
    <source>
        <dbReference type="HAMAP-Rule" id="MF_00224"/>
    </source>
</evidence>
<feature type="domain" description="Dihydroorotate dehydrogenase catalytic" evidence="11">
    <location>
        <begin position="6"/>
        <end position="283"/>
    </location>
</feature>
<dbReference type="UniPathway" id="UPA00070"/>
<keyword evidence="8 10" id="KW-0665">Pyrimidine biosynthesis</keyword>
<dbReference type="InterPro" id="IPR049622">
    <property type="entry name" value="Dihydroorotate_DH_I"/>
</dbReference>
<dbReference type="HAMAP" id="MF_00224">
    <property type="entry name" value="DHO_dh_type1"/>
    <property type="match status" value="1"/>
</dbReference>
<feature type="binding site" evidence="10">
    <location>
        <begin position="47"/>
        <end position="48"/>
    </location>
    <ligand>
        <name>FMN</name>
        <dbReference type="ChEBI" id="CHEBI:58210"/>
    </ligand>
</feature>
<dbReference type="SUPFAM" id="SSF51395">
    <property type="entry name" value="FMN-linked oxidoreductases"/>
    <property type="match status" value="1"/>
</dbReference>
<comment type="subcellular location">
    <subcellularLocation>
        <location evidence="1 10">Cytoplasm</location>
    </subcellularLocation>
</comment>
<keyword evidence="6 10" id="KW-0285">Flavoprotein</keyword>
<feature type="binding site" evidence="10">
    <location>
        <position position="126"/>
    </location>
    <ligand>
        <name>FMN</name>
        <dbReference type="ChEBI" id="CHEBI:58210"/>
    </ligand>
</feature>
<dbReference type="GO" id="GO:0005737">
    <property type="term" value="C:cytoplasm"/>
    <property type="evidence" value="ECO:0007669"/>
    <property type="project" value="UniProtKB-SubCell"/>
</dbReference>
<dbReference type="PROSITE" id="PS00911">
    <property type="entry name" value="DHODEHASE_1"/>
    <property type="match status" value="1"/>
</dbReference>
<feature type="active site" description="Nucleophile" evidence="10">
    <location>
        <position position="129"/>
    </location>
</feature>
<feature type="binding site" evidence="10">
    <location>
        <begin position="189"/>
        <end position="190"/>
    </location>
    <ligand>
        <name>substrate</name>
    </ligand>
</feature>
<dbReference type="Gene3D" id="3.20.20.70">
    <property type="entry name" value="Aldolase class I"/>
    <property type="match status" value="1"/>
</dbReference>
<evidence type="ECO:0000256" key="7">
    <source>
        <dbReference type="ARBA" id="ARBA00022643"/>
    </source>
</evidence>
<evidence type="ECO:0000256" key="2">
    <source>
        <dbReference type="ARBA" id="ARBA00004725"/>
    </source>
</evidence>
<comment type="catalytic activity">
    <reaction evidence="10">
        <text>(S)-dihydroorotate + A = orotate + AH2</text>
        <dbReference type="Rhea" id="RHEA:18073"/>
        <dbReference type="ChEBI" id="CHEBI:13193"/>
        <dbReference type="ChEBI" id="CHEBI:17499"/>
        <dbReference type="ChEBI" id="CHEBI:30839"/>
        <dbReference type="ChEBI" id="CHEBI:30864"/>
    </reaction>
</comment>
<dbReference type="EMBL" id="MSDW01000001">
    <property type="protein sequence ID" value="OKY79066.1"/>
    <property type="molecule type" value="Genomic_DNA"/>
</dbReference>
<dbReference type="InterPro" id="IPR001295">
    <property type="entry name" value="Dihydroorotate_DH_CS"/>
</dbReference>
<dbReference type="PANTHER" id="PTHR48109">
    <property type="entry name" value="DIHYDROOROTATE DEHYDROGENASE (QUINONE), MITOCHONDRIAL-RELATED"/>
    <property type="match status" value="1"/>
</dbReference>
<protein>
    <recommendedName>
        <fullName evidence="10">Dihydroorotate dehydrogenase</fullName>
        <shortName evidence="10">DHOD</shortName>
        <shortName evidence="10">DHODase</shortName>
        <shortName evidence="10">DHOdehase</shortName>
        <ecNumber evidence="10">1.3.-.-</ecNumber>
    </recommendedName>
</protein>
<evidence type="ECO:0000256" key="3">
    <source>
        <dbReference type="ARBA" id="ARBA00008008"/>
    </source>
</evidence>
<dbReference type="GO" id="GO:0044205">
    <property type="term" value="P:'de novo' UMP biosynthetic process"/>
    <property type="evidence" value="ECO:0007669"/>
    <property type="project" value="UniProtKB-UniRule"/>
</dbReference>
<dbReference type="EC" id="1.3.-.-" evidence="10"/>
<dbReference type="PANTHER" id="PTHR48109:SF1">
    <property type="entry name" value="DIHYDROOROTATE DEHYDROGENASE (FUMARATE)"/>
    <property type="match status" value="1"/>
</dbReference>
<dbReference type="PIRSF" id="PIRSF000164">
    <property type="entry name" value="DHO_oxidase"/>
    <property type="match status" value="1"/>
</dbReference>
<feature type="binding site" evidence="10">
    <location>
        <begin position="240"/>
        <end position="241"/>
    </location>
    <ligand>
        <name>FMN</name>
        <dbReference type="ChEBI" id="CHEBI:58210"/>
    </ligand>
</feature>
<dbReference type="NCBIfam" id="NF005574">
    <property type="entry name" value="PRK07259.1"/>
    <property type="match status" value="1"/>
</dbReference>
<evidence type="ECO:0000256" key="1">
    <source>
        <dbReference type="ARBA" id="ARBA00004496"/>
    </source>
</evidence>
<dbReference type="InterPro" id="IPR024920">
    <property type="entry name" value="Dihydroorotate_DH_1"/>
</dbReference>
<dbReference type="GO" id="GO:0004152">
    <property type="term" value="F:dihydroorotate dehydrogenase activity"/>
    <property type="evidence" value="ECO:0007669"/>
    <property type="project" value="UniProtKB-UniRule"/>
</dbReference>
<comment type="similarity">
    <text evidence="3 10">Belongs to the dihydroorotate dehydrogenase family. Type 1 subfamily.</text>
</comment>
<dbReference type="Pfam" id="PF01180">
    <property type="entry name" value="DHO_dh"/>
    <property type="match status" value="1"/>
</dbReference>
<dbReference type="AlphaFoldDB" id="A0A1Q6DXH6"/>
<keyword evidence="7 10" id="KW-0288">FMN</keyword>
<dbReference type="CDD" id="cd04740">
    <property type="entry name" value="DHOD_1B_like"/>
    <property type="match status" value="1"/>
</dbReference>
<comment type="caution">
    <text evidence="10">Lacks conserved residue(s) required for the propagation of feature annotation.</text>
</comment>
<evidence type="ECO:0000256" key="8">
    <source>
        <dbReference type="ARBA" id="ARBA00022975"/>
    </source>
</evidence>
<feature type="binding site" evidence="10">
    <location>
        <begin position="262"/>
        <end position="263"/>
    </location>
    <ligand>
        <name>FMN</name>
        <dbReference type="ChEBI" id="CHEBI:58210"/>
    </ligand>
</feature>
<dbReference type="STRING" id="1903181.BTN85_1572"/>
<feature type="binding site" evidence="10">
    <location>
        <begin position="71"/>
        <end position="75"/>
    </location>
    <ligand>
        <name>substrate</name>
    </ligand>
</feature>
<dbReference type="InterPro" id="IPR033888">
    <property type="entry name" value="DHOD_1B"/>
</dbReference>
<dbReference type="NCBIfam" id="TIGR01037">
    <property type="entry name" value="pyrD_sub1_fam"/>
    <property type="match status" value="1"/>
</dbReference>
<dbReference type="InterPro" id="IPR012135">
    <property type="entry name" value="Dihydroorotate_DH_1_2"/>
</dbReference>
<feature type="binding site" evidence="10">
    <location>
        <position position="188"/>
    </location>
    <ligand>
        <name>FMN</name>
        <dbReference type="ChEBI" id="CHEBI:58210"/>
    </ligand>
</feature>
<comment type="subunit">
    <text evidence="4">Heterotetramer of 2 PyrK and 2 PyrD type B subunits.</text>
</comment>
<evidence type="ECO:0000259" key="11">
    <source>
        <dbReference type="Pfam" id="PF01180"/>
    </source>
</evidence>
<evidence type="ECO:0000256" key="4">
    <source>
        <dbReference type="ARBA" id="ARBA00011669"/>
    </source>
</evidence>
<dbReference type="FunCoup" id="A0A1Q6DXH6">
    <property type="interactions" value="197"/>
</dbReference>
<comment type="cofactor">
    <cofactor evidence="10">
        <name>FMN</name>
        <dbReference type="ChEBI" id="CHEBI:58210"/>
    </cofactor>
    <text evidence="10">Binds 1 FMN per subunit.</text>
</comment>
<evidence type="ECO:0000256" key="9">
    <source>
        <dbReference type="ARBA" id="ARBA00023002"/>
    </source>
</evidence>
<sequence length="301" mass="32182">MSFLDLETQINGLDFENPVMLAAGILGTTGSSLKNVSNHGAGGLVTKTITKPPKKGHNGPVLLEANSSYLNAMGLPNPGASEFIEELKDLKDIKKPIIASVSGEKIEELKEVVSLLNDYVDGFEVNLSCPNVEGGIICKESSLVESYIIGARKETNKPIWAKLSPDIEEIDKKAKVAEKSGANAIVAINTVEGMEIDIKSGRPILSNKKGGISGEAINPIALKCVYDIYKAVEIPVIGVGGVYNWENAIKLIMAGSSAIQIGSGISKGLNIFEEVKKGIIEFLKKEGFNSIDEIKGISHRY</sequence>
<comment type="pathway">
    <text evidence="2 10">Pyrimidine metabolism; UMP biosynthesis via de novo pathway.</text>
</comment>